<reference evidence="2 3" key="1">
    <citation type="submission" date="2021-03" db="EMBL/GenBank/DDBJ databases">
        <title>Genomic Encyclopedia of Type Strains, Phase IV (KMG-IV): sequencing the most valuable type-strain genomes for metagenomic binning, comparative biology and taxonomic classification.</title>
        <authorList>
            <person name="Goeker M."/>
        </authorList>
    </citation>
    <scope>NUCLEOTIDE SEQUENCE [LARGE SCALE GENOMIC DNA]</scope>
    <source>
        <strain evidence="2 3">DSM 27138</strain>
    </source>
</reference>
<evidence type="ECO:0000259" key="1">
    <source>
        <dbReference type="Pfam" id="PF11823"/>
    </source>
</evidence>
<evidence type="ECO:0000313" key="2">
    <source>
        <dbReference type="EMBL" id="MBP2018822.1"/>
    </source>
</evidence>
<feature type="domain" description="Putative Se/S carrier protein-like" evidence="1">
    <location>
        <begin position="4"/>
        <end position="70"/>
    </location>
</feature>
<keyword evidence="3" id="KW-1185">Reference proteome</keyword>
<name>A0ABS4JTF7_9FIRM</name>
<evidence type="ECO:0000313" key="3">
    <source>
        <dbReference type="Proteomes" id="UP001519289"/>
    </source>
</evidence>
<organism evidence="2 3">
    <name type="scientific">Symbiobacterium terraclitae</name>
    <dbReference type="NCBI Taxonomy" id="557451"/>
    <lineage>
        <taxon>Bacteria</taxon>
        <taxon>Bacillati</taxon>
        <taxon>Bacillota</taxon>
        <taxon>Clostridia</taxon>
        <taxon>Eubacteriales</taxon>
        <taxon>Symbiobacteriaceae</taxon>
        <taxon>Symbiobacterium</taxon>
    </lineage>
</organism>
<dbReference type="EMBL" id="JAGGLG010000018">
    <property type="protein sequence ID" value="MBP2018822.1"/>
    <property type="molecule type" value="Genomic_DNA"/>
</dbReference>
<proteinExistence type="predicted"/>
<dbReference type="RefSeq" id="WP_209466947.1">
    <property type="nucleotide sequence ID" value="NZ_JAGGLG010000018.1"/>
</dbReference>
<gene>
    <name evidence="2" type="ORF">J2Z79_002237</name>
</gene>
<protein>
    <recommendedName>
        <fullName evidence="1">Putative Se/S carrier protein-like domain-containing protein</fullName>
    </recommendedName>
</protein>
<sequence>MARLYLLFHSTHETLKAESLLRDAGLSCRVVQKPAAIRVDCGLAVRALPEDRDRALETLDRSGIRPRGVFTV</sequence>
<dbReference type="Pfam" id="PF11823">
    <property type="entry name" value="Se_S_carrier"/>
    <property type="match status" value="1"/>
</dbReference>
<comment type="caution">
    <text evidence="2">The sequence shown here is derived from an EMBL/GenBank/DDBJ whole genome shotgun (WGS) entry which is preliminary data.</text>
</comment>
<dbReference type="Proteomes" id="UP001519289">
    <property type="component" value="Unassembled WGS sequence"/>
</dbReference>
<dbReference type="InterPro" id="IPR021778">
    <property type="entry name" value="Se/S_carrier-like"/>
</dbReference>
<accession>A0ABS4JTF7</accession>